<organism evidence="2 3">
    <name type="scientific">Reticulomyxa filosa</name>
    <dbReference type="NCBI Taxonomy" id="46433"/>
    <lineage>
        <taxon>Eukaryota</taxon>
        <taxon>Sar</taxon>
        <taxon>Rhizaria</taxon>
        <taxon>Retaria</taxon>
        <taxon>Foraminifera</taxon>
        <taxon>Monothalamids</taxon>
        <taxon>Reticulomyxidae</taxon>
        <taxon>Reticulomyxa</taxon>
    </lineage>
</organism>
<feature type="region of interest" description="Disordered" evidence="1">
    <location>
        <begin position="144"/>
        <end position="167"/>
    </location>
</feature>
<dbReference type="Proteomes" id="UP000023152">
    <property type="component" value="Unassembled WGS sequence"/>
</dbReference>
<evidence type="ECO:0000313" key="3">
    <source>
        <dbReference type="Proteomes" id="UP000023152"/>
    </source>
</evidence>
<evidence type="ECO:0000256" key="1">
    <source>
        <dbReference type="SAM" id="MobiDB-lite"/>
    </source>
</evidence>
<sequence>MDLMRDRQRLFGLIFFSDFFEKHCQQNDQWSQTEHSNMWRVKSIEDWFQLHVCTPSMWLTVQQLYQKYKPAMKTIGSDAMAKVVKMLLNLLNMDMFPIISVRTSYLHIAISMILFCVRKPKDATTHAEHEDFFSGFRMDPTTRGRSEGVNFVSSKSSGKTKEETLQAESNDNIVQQLELLSKHLISLGLEHKQDRCVVSLCLREKYERYQAQMRQYQEFQRRQKASSPTGNDPDKADSKTGKSSTRSSGRAFRARLVQVPSNRFAGLEHDEILNRFAAPTEAESSESSPSHGYDSRGSFGGYDEDMPSAPLPHQRWNVKLPALRTVGDLCDIFLERYTNLRQIVHTNPMDVLKEIHKLFETTTTSTDNADIHSLPNEPPLKKRKHTSEDELLQIQSNRIVKETGTILFDKGEEEDGNEDYQEVQDLTIESQDTAKATSTRMPPAIEKPVYNKTKEFDLLWGGDQLIMNCDNTHMAHHLSNARFLSL</sequence>
<accession>X6MK71</accession>
<dbReference type="EMBL" id="ASPP01020593">
    <property type="protein sequence ID" value="ETO13455.1"/>
    <property type="molecule type" value="Genomic_DNA"/>
</dbReference>
<dbReference type="AlphaFoldDB" id="X6MK71"/>
<feature type="region of interest" description="Disordered" evidence="1">
    <location>
        <begin position="217"/>
        <end position="252"/>
    </location>
</feature>
<reference evidence="2 3" key="1">
    <citation type="journal article" date="2013" name="Curr. Biol.">
        <title>The Genome of the Foraminiferan Reticulomyxa filosa.</title>
        <authorList>
            <person name="Glockner G."/>
            <person name="Hulsmann N."/>
            <person name="Schleicher M."/>
            <person name="Noegel A.A."/>
            <person name="Eichinger L."/>
            <person name="Gallinger C."/>
            <person name="Pawlowski J."/>
            <person name="Sierra R."/>
            <person name="Euteneuer U."/>
            <person name="Pillet L."/>
            <person name="Moustafa A."/>
            <person name="Platzer M."/>
            <person name="Groth M."/>
            <person name="Szafranski K."/>
            <person name="Schliwa M."/>
        </authorList>
    </citation>
    <scope>NUCLEOTIDE SEQUENCE [LARGE SCALE GENOMIC DNA]</scope>
</reference>
<comment type="caution">
    <text evidence="2">The sequence shown here is derived from an EMBL/GenBank/DDBJ whole genome shotgun (WGS) entry which is preliminary data.</text>
</comment>
<evidence type="ECO:0000313" key="2">
    <source>
        <dbReference type="EMBL" id="ETO13455.1"/>
    </source>
</evidence>
<feature type="compositionally biased region" description="Low complexity" evidence="1">
    <location>
        <begin position="241"/>
        <end position="250"/>
    </location>
</feature>
<proteinExistence type="predicted"/>
<feature type="region of interest" description="Disordered" evidence="1">
    <location>
        <begin position="366"/>
        <end position="387"/>
    </location>
</feature>
<name>X6MK71_RETFI</name>
<feature type="region of interest" description="Disordered" evidence="1">
    <location>
        <begin position="278"/>
        <end position="306"/>
    </location>
</feature>
<protein>
    <submittedName>
        <fullName evidence="2">Uncharacterized protein</fullName>
    </submittedName>
</protein>
<feature type="compositionally biased region" description="Low complexity" evidence="1">
    <location>
        <begin position="278"/>
        <end position="290"/>
    </location>
</feature>
<keyword evidence="3" id="KW-1185">Reference proteome</keyword>
<gene>
    <name evidence="2" type="ORF">RFI_23917</name>
</gene>